<feature type="domain" description="Fe2OG dioxygenase" evidence="4">
    <location>
        <begin position="432"/>
        <end position="532"/>
    </location>
</feature>
<protein>
    <submittedName>
        <fullName evidence="6">Protein SRG1</fullName>
    </submittedName>
</protein>
<dbReference type="PANTHER" id="PTHR47991">
    <property type="entry name" value="OXOGLUTARATE/IRON-DEPENDENT DIOXYGENASE"/>
    <property type="match status" value="1"/>
</dbReference>
<keyword evidence="5" id="KW-1185">Reference proteome</keyword>
<dbReference type="Pfam" id="PF14226">
    <property type="entry name" value="DIOX_N"/>
    <property type="match status" value="1"/>
</dbReference>
<evidence type="ECO:0000313" key="6">
    <source>
        <dbReference type="RefSeq" id="XP_056685673.1"/>
    </source>
</evidence>
<reference evidence="6" key="2">
    <citation type="submission" date="2025-08" db="UniProtKB">
        <authorList>
            <consortium name="RefSeq"/>
        </authorList>
    </citation>
    <scope>IDENTIFICATION</scope>
    <source>
        <tissue evidence="6">Leaf</tissue>
    </source>
</reference>
<comment type="similarity">
    <text evidence="1">Belongs to the iron/ascorbate-dependent oxidoreductase family.</text>
</comment>
<dbReference type="PROSITE" id="PS51471">
    <property type="entry name" value="FE2OG_OXY"/>
    <property type="match status" value="1"/>
</dbReference>
<evidence type="ECO:0000259" key="4">
    <source>
        <dbReference type="PROSITE" id="PS51471"/>
    </source>
</evidence>
<proteinExistence type="inferred from homology"/>
<dbReference type="RefSeq" id="XP_056685673.1">
    <property type="nucleotide sequence ID" value="XM_056829695.1"/>
</dbReference>
<dbReference type="SUPFAM" id="SSF51197">
    <property type="entry name" value="Clavaminate synthase-like"/>
    <property type="match status" value="2"/>
</dbReference>
<evidence type="ECO:0000313" key="5">
    <source>
        <dbReference type="Proteomes" id="UP000813463"/>
    </source>
</evidence>
<dbReference type="InterPro" id="IPR050295">
    <property type="entry name" value="Plant_2OG-oxidoreductases"/>
</dbReference>
<dbReference type="Gene3D" id="2.60.120.330">
    <property type="entry name" value="B-lactam Antibiotic, Isopenicillin N Synthase, Chain"/>
    <property type="match status" value="2"/>
</dbReference>
<dbReference type="InterPro" id="IPR026992">
    <property type="entry name" value="DIOX_N"/>
</dbReference>
<sequence length="586" mass="66030">MEKEASEVVNFGKSLLVPSVQELVKESITQIPSRYVRETNDAHPVDQSSPLSVPVIDLQRLLLCDSINSELDKLHSACKEWGFFQVVNHGVDTSLLETFKSEVIGLFNLPMEEKKKLWQQEDNHEGFGQLFVVSEDQKLDWCDMFYMFLSPNLILYILGLFVRNDLLSISMCFVLSWKTGFLPMYMADWLSQCNVTGLRLVIPNSSKSLTNQVTSEAAAAMALYSASEELLETVPCFFDFHETGIEEEERVEGDKRSEEIGEVLEAEGEGERDGEIEEVVEEDGEIVDCIVDEDNGSTIEYIVQQSEIQVGFVVVPFLEWKPMQFETSFCTVSIDFTMITEIACHWPSEICRLISSKISISTSSCVRRLLTSVSTSVIIIVSPSINSKCMRIMVTMEAYIASMKNLAQTLLNQMAKALEMDKTEMVGLFSDGVQSIRMNYYPVCPEPQKAIGFTPHSDADALTILYQLNDTQGLQVRKDGNWVPVLPLHNAFVVNIGDIMEIVSNGIYRSIEHRATVNSTKERVSVATFYSTNLDSELGPAKSIVGPLNPPQFRTEPVGQYFKRFFARKLDGKSYLDDMKLRHRGT</sequence>
<evidence type="ECO:0000256" key="1">
    <source>
        <dbReference type="ARBA" id="ARBA00008056"/>
    </source>
</evidence>
<evidence type="ECO:0000256" key="3">
    <source>
        <dbReference type="ARBA" id="ARBA00023004"/>
    </source>
</evidence>
<keyword evidence="3" id="KW-0408">Iron</keyword>
<keyword evidence="2" id="KW-0479">Metal-binding</keyword>
<organism evidence="5 6">
    <name type="scientific">Spinacia oleracea</name>
    <name type="common">Spinach</name>
    <dbReference type="NCBI Taxonomy" id="3562"/>
    <lineage>
        <taxon>Eukaryota</taxon>
        <taxon>Viridiplantae</taxon>
        <taxon>Streptophyta</taxon>
        <taxon>Embryophyta</taxon>
        <taxon>Tracheophyta</taxon>
        <taxon>Spermatophyta</taxon>
        <taxon>Magnoliopsida</taxon>
        <taxon>eudicotyledons</taxon>
        <taxon>Gunneridae</taxon>
        <taxon>Pentapetalae</taxon>
        <taxon>Caryophyllales</taxon>
        <taxon>Chenopodiaceae</taxon>
        <taxon>Chenopodioideae</taxon>
        <taxon>Anserineae</taxon>
        <taxon>Spinacia</taxon>
    </lineage>
</organism>
<dbReference type="InterPro" id="IPR044861">
    <property type="entry name" value="IPNS-like_FE2OG_OXY"/>
</dbReference>
<evidence type="ECO:0000256" key="2">
    <source>
        <dbReference type="ARBA" id="ARBA00022723"/>
    </source>
</evidence>
<name>A0ABM3QQP0_SPIOL</name>
<reference evidence="5" key="1">
    <citation type="journal article" date="2021" name="Nat. Commun.">
        <title>Genomic analyses provide insights into spinach domestication and the genetic basis of agronomic traits.</title>
        <authorList>
            <person name="Cai X."/>
            <person name="Sun X."/>
            <person name="Xu C."/>
            <person name="Sun H."/>
            <person name="Wang X."/>
            <person name="Ge C."/>
            <person name="Zhang Z."/>
            <person name="Wang Q."/>
            <person name="Fei Z."/>
            <person name="Jiao C."/>
            <person name="Wang Q."/>
        </authorList>
    </citation>
    <scope>NUCLEOTIDE SEQUENCE [LARGE SCALE GENOMIC DNA]</scope>
    <source>
        <strain evidence="5">cv. Varoflay</strain>
    </source>
</reference>
<dbReference type="GeneID" id="110805182"/>
<accession>A0ABM3QQP0</accession>
<dbReference type="InterPro" id="IPR027443">
    <property type="entry name" value="IPNS-like_sf"/>
</dbReference>
<dbReference type="InterPro" id="IPR005123">
    <property type="entry name" value="Oxoglu/Fe-dep_dioxygenase_dom"/>
</dbReference>
<dbReference type="Proteomes" id="UP000813463">
    <property type="component" value="Chromosome 5"/>
</dbReference>
<gene>
    <name evidence="6" type="primary">LOC110805182</name>
</gene>
<dbReference type="Pfam" id="PF03171">
    <property type="entry name" value="2OG-FeII_Oxy"/>
    <property type="match status" value="1"/>
</dbReference>